<dbReference type="InterPro" id="IPR017972">
    <property type="entry name" value="Cyt_P450_CS"/>
</dbReference>
<evidence type="ECO:0000256" key="5">
    <source>
        <dbReference type="ARBA" id="ARBA00023002"/>
    </source>
</evidence>
<sequence length="568" mass="63076">MITLSIPPVIRDSSPAWVAVFVLFLLPPLILTLPLLPLTIYNLHFHPLASYPGPLSHRASTLPYITHTLLGTTVQHHARLHARYGPVVRIAPNQLSYISVAAWRDIYAVREGREGSPGRGCLGVKGYQGAKGKRGDNTVCAKEMIKEELVFPGDDFEFFAPAKPMISCDAANHGRHRRAVASAFSERAVRSYEGVILEKTALLMRRLDDEQGRVDLSGSRRGGSGGINIMDWFHFVMFDITSALVFGKSFGNLERGGYHEWVARVFPGMKLVAWSLAVAEVPGLGRLISWFLPRKMVSEARRHVQSIIDMTDARNRAQLTNPPHQVDFMSYILPPLEGEKGTTAYLSEEELYLNAQLLCIAGSETTASLLAGAVYFLSLRENARHRDRLITELRGQFASVEDITPTNLALRAPFLGAVLNECLRLYPPGAINMPRTVPAGGAMIDGNYVAGGSVVGIAQFAAYRSATHWIDPLTFAPERWLEGSQGRYAGDRKDVFKPFSFGPRNCVGQSLAVAECRLIVARLFWEFDVHVLAGQEDWVRQKTFLSWEKPPLMVNVRRRLSVDPCEPV</sequence>
<keyword evidence="3 8" id="KW-0349">Heme</keyword>
<dbReference type="Pfam" id="PF00067">
    <property type="entry name" value="p450"/>
    <property type="match status" value="1"/>
</dbReference>
<keyword evidence="5 9" id="KW-0560">Oxidoreductase</keyword>
<reference evidence="11" key="1">
    <citation type="journal article" date="2023" name="Mol. Phylogenet. Evol.">
        <title>Genome-scale phylogeny and comparative genomics of the fungal order Sordariales.</title>
        <authorList>
            <person name="Hensen N."/>
            <person name="Bonometti L."/>
            <person name="Westerberg I."/>
            <person name="Brannstrom I.O."/>
            <person name="Guillou S."/>
            <person name="Cros-Aarteil S."/>
            <person name="Calhoun S."/>
            <person name="Haridas S."/>
            <person name="Kuo A."/>
            <person name="Mondo S."/>
            <person name="Pangilinan J."/>
            <person name="Riley R."/>
            <person name="LaButti K."/>
            <person name="Andreopoulos B."/>
            <person name="Lipzen A."/>
            <person name="Chen C."/>
            <person name="Yan M."/>
            <person name="Daum C."/>
            <person name="Ng V."/>
            <person name="Clum A."/>
            <person name="Steindorff A."/>
            <person name="Ohm R.A."/>
            <person name="Martin F."/>
            <person name="Silar P."/>
            <person name="Natvig D.O."/>
            <person name="Lalanne C."/>
            <person name="Gautier V."/>
            <person name="Ament-Velasquez S.L."/>
            <person name="Kruys A."/>
            <person name="Hutchinson M.I."/>
            <person name="Powell A.J."/>
            <person name="Barry K."/>
            <person name="Miller A.N."/>
            <person name="Grigoriev I.V."/>
            <person name="Debuchy R."/>
            <person name="Gladieux P."/>
            <person name="Hiltunen Thoren M."/>
            <person name="Johannesson H."/>
        </authorList>
    </citation>
    <scope>NUCLEOTIDE SEQUENCE</scope>
    <source>
        <strain evidence="11">PSN243</strain>
    </source>
</reference>
<keyword evidence="10" id="KW-0472">Membrane</keyword>
<evidence type="ECO:0000256" key="1">
    <source>
        <dbReference type="ARBA" id="ARBA00001971"/>
    </source>
</evidence>
<evidence type="ECO:0000256" key="6">
    <source>
        <dbReference type="ARBA" id="ARBA00023004"/>
    </source>
</evidence>
<comment type="caution">
    <text evidence="11">The sequence shown here is derived from an EMBL/GenBank/DDBJ whole genome shotgun (WGS) entry which is preliminary data.</text>
</comment>
<organism evidence="11 12">
    <name type="scientific">Podospora aff. communis PSN243</name>
    <dbReference type="NCBI Taxonomy" id="3040156"/>
    <lineage>
        <taxon>Eukaryota</taxon>
        <taxon>Fungi</taxon>
        <taxon>Dikarya</taxon>
        <taxon>Ascomycota</taxon>
        <taxon>Pezizomycotina</taxon>
        <taxon>Sordariomycetes</taxon>
        <taxon>Sordariomycetidae</taxon>
        <taxon>Sordariales</taxon>
        <taxon>Podosporaceae</taxon>
        <taxon>Podospora</taxon>
    </lineage>
</organism>
<dbReference type="Proteomes" id="UP001321760">
    <property type="component" value="Unassembled WGS sequence"/>
</dbReference>
<dbReference type="Gene3D" id="1.10.630.10">
    <property type="entry name" value="Cytochrome P450"/>
    <property type="match status" value="1"/>
</dbReference>
<evidence type="ECO:0000256" key="10">
    <source>
        <dbReference type="SAM" id="Phobius"/>
    </source>
</evidence>
<dbReference type="AlphaFoldDB" id="A0AAV9G584"/>
<keyword evidence="6 8" id="KW-0408">Iron</keyword>
<keyword evidence="12" id="KW-1185">Reference proteome</keyword>
<dbReference type="GO" id="GO:0020037">
    <property type="term" value="F:heme binding"/>
    <property type="evidence" value="ECO:0007669"/>
    <property type="project" value="InterPro"/>
</dbReference>
<dbReference type="SUPFAM" id="SSF48264">
    <property type="entry name" value="Cytochrome P450"/>
    <property type="match status" value="1"/>
</dbReference>
<keyword evidence="10" id="KW-1133">Transmembrane helix</keyword>
<evidence type="ECO:0000313" key="12">
    <source>
        <dbReference type="Proteomes" id="UP001321760"/>
    </source>
</evidence>
<feature type="transmembrane region" description="Helical" evidence="10">
    <location>
        <begin position="16"/>
        <end position="36"/>
    </location>
</feature>
<gene>
    <name evidence="11" type="ORF">QBC34DRAFT_478082</name>
</gene>
<dbReference type="PANTHER" id="PTHR24305:SF230">
    <property type="entry name" value="P450, PUTATIVE (EUROFUNG)-RELATED"/>
    <property type="match status" value="1"/>
</dbReference>
<evidence type="ECO:0000313" key="11">
    <source>
        <dbReference type="EMBL" id="KAK4443265.1"/>
    </source>
</evidence>
<reference evidence="11" key="2">
    <citation type="submission" date="2023-05" db="EMBL/GenBank/DDBJ databases">
        <authorList>
            <consortium name="Lawrence Berkeley National Laboratory"/>
            <person name="Steindorff A."/>
            <person name="Hensen N."/>
            <person name="Bonometti L."/>
            <person name="Westerberg I."/>
            <person name="Brannstrom I.O."/>
            <person name="Guillou S."/>
            <person name="Cros-Aarteil S."/>
            <person name="Calhoun S."/>
            <person name="Haridas S."/>
            <person name="Kuo A."/>
            <person name="Mondo S."/>
            <person name="Pangilinan J."/>
            <person name="Riley R."/>
            <person name="Labutti K."/>
            <person name="Andreopoulos B."/>
            <person name="Lipzen A."/>
            <person name="Chen C."/>
            <person name="Yanf M."/>
            <person name="Daum C."/>
            <person name="Ng V."/>
            <person name="Clum A."/>
            <person name="Ohm R."/>
            <person name="Martin F."/>
            <person name="Silar P."/>
            <person name="Natvig D."/>
            <person name="Lalanne C."/>
            <person name="Gautier V."/>
            <person name="Ament-Velasquez S.L."/>
            <person name="Kruys A."/>
            <person name="Hutchinson M.I."/>
            <person name="Powell A.J."/>
            <person name="Barry K."/>
            <person name="Miller A.N."/>
            <person name="Grigoriev I.V."/>
            <person name="Debuchy R."/>
            <person name="Gladieux P."/>
            <person name="Thoren M.H."/>
            <person name="Johannesson H."/>
        </authorList>
    </citation>
    <scope>NUCLEOTIDE SEQUENCE</scope>
    <source>
        <strain evidence="11">PSN243</strain>
    </source>
</reference>
<evidence type="ECO:0000256" key="8">
    <source>
        <dbReference type="PIRSR" id="PIRSR602401-1"/>
    </source>
</evidence>
<evidence type="ECO:0000256" key="3">
    <source>
        <dbReference type="ARBA" id="ARBA00022617"/>
    </source>
</evidence>
<dbReference type="PANTHER" id="PTHR24305">
    <property type="entry name" value="CYTOCHROME P450"/>
    <property type="match status" value="1"/>
</dbReference>
<accession>A0AAV9G584</accession>
<dbReference type="CDD" id="cd11058">
    <property type="entry name" value="CYP60B-like"/>
    <property type="match status" value="1"/>
</dbReference>
<dbReference type="GO" id="GO:0005506">
    <property type="term" value="F:iron ion binding"/>
    <property type="evidence" value="ECO:0007669"/>
    <property type="project" value="InterPro"/>
</dbReference>
<dbReference type="InterPro" id="IPR001128">
    <property type="entry name" value="Cyt_P450"/>
</dbReference>
<evidence type="ECO:0000256" key="9">
    <source>
        <dbReference type="RuleBase" id="RU000461"/>
    </source>
</evidence>
<dbReference type="PROSITE" id="PS00086">
    <property type="entry name" value="CYTOCHROME_P450"/>
    <property type="match status" value="1"/>
</dbReference>
<evidence type="ECO:0000256" key="2">
    <source>
        <dbReference type="ARBA" id="ARBA00010617"/>
    </source>
</evidence>
<dbReference type="InterPro" id="IPR002401">
    <property type="entry name" value="Cyt_P450_E_grp-I"/>
</dbReference>
<protein>
    <submittedName>
        <fullName evidence="11">Cytochrome P450</fullName>
    </submittedName>
</protein>
<dbReference type="GO" id="GO:0016705">
    <property type="term" value="F:oxidoreductase activity, acting on paired donors, with incorporation or reduction of molecular oxygen"/>
    <property type="evidence" value="ECO:0007669"/>
    <property type="project" value="InterPro"/>
</dbReference>
<keyword evidence="4 8" id="KW-0479">Metal-binding</keyword>
<name>A0AAV9G584_9PEZI</name>
<proteinExistence type="inferred from homology"/>
<dbReference type="EMBL" id="MU865996">
    <property type="protein sequence ID" value="KAK4443265.1"/>
    <property type="molecule type" value="Genomic_DNA"/>
</dbReference>
<evidence type="ECO:0000256" key="4">
    <source>
        <dbReference type="ARBA" id="ARBA00022723"/>
    </source>
</evidence>
<dbReference type="PRINTS" id="PR00463">
    <property type="entry name" value="EP450I"/>
</dbReference>
<dbReference type="InterPro" id="IPR050121">
    <property type="entry name" value="Cytochrome_P450_monoxygenase"/>
</dbReference>
<comment type="similarity">
    <text evidence="2 9">Belongs to the cytochrome P450 family.</text>
</comment>
<dbReference type="PRINTS" id="PR00385">
    <property type="entry name" value="P450"/>
</dbReference>
<feature type="binding site" description="axial binding residue" evidence="8">
    <location>
        <position position="506"/>
    </location>
    <ligand>
        <name>heme</name>
        <dbReference type="ChEBI" id="CHEBI:30413"/>
    </ligand>
    <ligandPart>
        <name>Fe</name>
        <dbReference type="ChEBI" id="CHEBI:18248"/>
    </ligandPart>
</feature>
<evidence type="ECO:0000256" key="7">
    <source>
        <dbReference type="ARBA" id="ARBA00023033"/>
    </source>
</evidence>
<comment type="cofactor">
    <cofactor evidence="1 8">
        <name>heme</name>
        <dbReference type="ChEBI" id="CHEBI:30413"/>
    </cofactor>
</comment>
<keyword evidence="7 9" id="KW-0503">Monooxygenase</keyword>
<dbReference type="GO" id="GO:0004497">
    <property type="term" value="F:monooxygenase activity"/>
    <property type="evidence" value="ECO:0007669"/>
    <property type="project" value="UniProtKB-KW"/>
</dbReference>
<keyword evidence="10" id="KW-0812">Transmembrane</keyword>
<dbReference type="InterPro" id="IPR036396">
    <property type="entry name" value="Cyt_P450_sf"/>
</dbReference>